<proteinExistence type="predicted"/>
<dbReference type="Proteomes" id="UP001199106">
    <property type="component" value="Unassembled WGS sequence"/>
</dbReference>
<comment type="caution">
    <text evidence="2">The sequence shown here is derived from an EMBL/GenBank/DDBJ whole genome shotgun (WGS) entry which is preliminary data.</text>
</comment>
<gene>
    <name evidence="2" type="ORF">G6011_09831</name>
</gene>
<feature type="region of interest" description="Disordered" evidence="1">
    <location>
        <begin position="151"/>
        <end position="263"/>
    </location>
</feature>
<evidence type="ECO:0000313" key="3">
    <source>
        <dbReference type="Proteomes" id="UP001199106"/>
    </source>
</evidence>
<dbReference type="EMBL" id="JAANER010000008">
    <property type="protein sequence ID" value="KAG9186723.1"/>
    <property type="molecule type" value="Genomic_DNA"/>
</dbReference>
<keyword evidence="3" id="KW-1185">Reference proteome</keyword>
<reference evidence="2" key="1">
    <citation type="submission" date="2021-07" db="EMBL/GenBank/DDBJ databases">
        <title>Genome Resource of American Ginseng Black Spot Pathogen Alternaria panax.</title>
        <authorList>
            <person name="Qiu C."/>
            <person name="Wang W."/>
            <person name="Liu Z."/>
        </authorList>
    </citation>
    <scope>NUCLEOTIDE SEQUENCE</scope>
    <source>
        <strain evidence="2">BNCC115425</strain>
    </source>
</reference>
<sequence length="411" mass="46107">MEDLSSEEGSPSGTQKTPRAEKQTLMKLVSVKTPLNPPPEKNTPIYKTGPRPNEPPRHFCSEWMIETFLDKCRNLYKDGEWYCDCTAGGYGHPQDCSLILEKADADRVAQEFSKSSTHLPARNNQELSKQVLSRTAEPFLKSRMDEFAESFQPLDDESEPESMPTRPLPNSRKSTARSRSAAADLTENETDQEERGKNKRTANLDDDGLELDETRSSLQGRSKKPFNTGSKRGVKEVHGVDDEETYSSRPKTVKRKAGTSPKSDDFDGKKFYVIIKGHATAKHRSFFTLAAAKKYWTETTNEPIPTVQVTPLLTRKQCMAGKYNTSESSPPRGDGSSKGDRVSQKRLSCLFDESSRRINKISSERLTTDITDLIEMCRGFVADDTDGVLQRLVDDQEAKVEALRNMTMISS</sequence>
<feature type="region of interest" description="Disordered" evidence="1">
    <location>
        <begin position="1"/>
        <end position="53"/>
    </location>
</feature>
<feature type="region of interest" description="Disordered" evidence="1">
    <location>
        <begin position="322"/>
        <end position="344"/>
    </location>
</feature>
<organism evidence="2 3">
    <name type="scientific">Alternaria panax</name>
    <dbReference type="NCBI Taxonomy" id="48097"/>
    <lineage>
        <taxon>Eukaryota</taxon>
        <taxon>Fungi</taxon>
        <taxon>Dikarya</taxon>
        <taxon>Ascomycota</taxon>
        <taxon>Pezizomycotina</taxon>
        <taxon>Dothideomycetes</taxon>
        <taxon>Pleosporomycetidae</taxon>
        <taxon>Pleosporales</taxon>
        <taxon>Pleosporineae</taxon>
        <taxon>Pleosporaceae</taxon>
        <taxon>Alternaria</taxon>
        <taxon>Alternaria sect. Panax</taxon>
    </lineage>
</organism>
<protein>
    <submittedName>
        <fullName evidence="2">Uncharacterized protein</fullName>
    </submittedName>
</protein>
<name>A0AAD4FDA7_9PLEO</name>
<evidence type="ECO:0000313" key="2">
    <source>
        <dbReference type="EMBL" id="KAG9186723.1"/>
    </source>
</evidence>
<evidence type="ECO:0000256" key="1">
    <source>
        <dbReference type="SAM" id="MobiDB-lite"/>
    </source>
</evidence>
<feature type="compositionally biased region" description="Polar residues" evidence="1">
    <location>
        <begin position="216"/>
        <end position="230"/>
    </location>
</feature>
<dbReference type="AlphaFoldDB" id="A0AAD4FDA7"/>
<accession>A0AAD4FDA7</accession>
<feature type="compositionally biased region" description="Polar residues" evidence="1">
    <location>
        <begin position="7"/>
        <end position="17"/>
    </location>
</feature>
<feature type="compositionally biased region" description="Low complexity" evidence="1">
    <location>
        <begin position="171"/>
        <end position="183"/>
    </location>
</feature>